<dbReference type="FunFam" id="1.10.10.60:FF:000001">
    <property type="entry name" value="MYB-related transcription factor"/>
    <property type="match status" value="1"/>
</dbReference>
<dbReference type="PROSITE" id="PS51294">
    <property type="entry name" value="HTH_MYB"/>
    <property type="match status" value="2"/>
</dbReference>
<dbReference type="PROSITE" id="PS50090">
    <property type="entry name" value="MYB_LIKE"/>
    <property type="match status" value="2"/>
</dbReference>
<feature type="compositionally biased region" description="Low complexity" evidence="5">
    <location>
        <begin position="287"/>
        <end position="301"/>
    </location>
</feature>
<protein>
    <submittedName>
        <fullName evidence="6">Uncharacterized protein</fullName>
    </submittedName>
</protein>
<dbReference type="Proteomes" id="UP000077755">
    <property type="component" value="Chromosome 3"/>
</dbReference>
<keyword evidence="2" id="KW-0677">Repeat</keyword>
<feature type="region of interest" description="Disordered" evidence="5">
    <location>
        <begin position="268"/>
        <end position="301"/>
    </location>
</feature>
<keyword evidence="7" id="KW-1185">Reference proteome</keyword>
<dbReference type="KEGG" id="dcr:108214188"/>
<dbReference type="FunFam" id="1.10.10.60:FF:000349">
    <property type="entry name" value="Transcription factor MYB39"/>
    <property type="match status" value="1"/>
</dbReference>
<organism evidence="6 7">
    <name type="scientific">Daucus carota subsp. sativus</name>
    <name type="common">Carrot</name>
    <dbReference type="NCBI Taxonomy" id="79200"/>
    <lineage>
        <taxon>Eukaryota</taxon>
        <taxon>Viridiplantae</taxon>
        <taxon>Streptophyta</taxon>
        <taxon>Embryophyta</taxon>
        <taxon>Tracheophyta</taxon>
        <taxon>Spermatophyta</taxon>
        <taxon>Magnoliopsida</taxon>
        <taxon>eudicotyledons</taxon>
        <taxon>Gunneridae</taxon>
        <taxon>Pentapetalae</taxon>
        <taxon>asterids</taxon>
        <taxon>campanulids</taxon>
        <taxon>Apiales</taxon>
        <taxon>Apiaceae</taxon>
        <taxon>Apioideae</taxon>
        <taxon>Scandiceae</taxon>
        <taxon>Daucinae</taxon>
        <taxon>Daucus</taxon>
        <taxon>Daucus sect. Daucus</taxon>
    </lineage>
</organism>
<dbReference type="SUPFAM" id="SSF46689">
    <property type="entry name" value="Homeodomain-like"/>
    <property type="match status" value="1"/>
</dbReference>
<keyword evidence="3" id="KW-0238">DNA-binding</keyword>
<comment type="subcellular location">
    <subcellularLocation>
        <location evidence="1">Nucleus</location>
    </subcellularLocation>
</comment>
<accession>A0A166AAN9</accession>
<dbReference type="SMART" id="SM00717">
    <property type="entry name" value="SANT"/>
    <property type="match status" value="2"/>
</dbReference>
<dbReference type="InterPro" id="IPR017930">
    <property type="entry name" value="Myb_dom"/>
</dbReference>
<dbReference type="Gene3D" id="1.10.10.60">
    <property type="entry name" value="Homeodomain-like"/>
    <property type="match status" value="2"/>
</dbReference>
<evidence type="ECO:0000256" key="1">
    <source>
        <dbReference type="ARBA" id="ARBA00004123"/>
    </source>
</evidence>
<gene>
    <name evidence="6" type="ORF">DCAR_0310966</name>
</gene>
<evidence type="ECO:0000313" key="7">
    <source>
        <dbReference type="Proteomes" id="UP000077755"/>
    </source>
</evidence>
<dbReference type="PANTHER" id="PTHR47994">
    <property type="entry name" value="F14D16.11-RELATED"/>
    <property type="match status" value="1"/>
</dbReference>
<dbReference type="CDD" id="cd00167">
    <property type="entry name" value="SANT"/>
    <property type="match status" value="2"/>
</dbReference>
<evidence type="ECO:0000256" key="3">
    <source>
        <dbReference type="ARBA" id="ARBA00023125"/>
    </source>
</evidence>
<dbReference type="Gramene" id="KZN00958">
    <property type="protein sequence ID" value="KZN00958"/>
    <property type="gene ID" value="DCAR_009712"/>
</dbReference>
<dbReference type="OrthoDB" id="2143914at2759"/>
<feature type="compositionally biased region" description="Polar residues" evidence="5">
    <location>
        <begin position="268"/>
        <end position="277"/>
    </location>
</feature>
<name>A0A166AAN9_DAUCS</name>
<dbReference type="OMA" id="QHNDQLH"/>
<evidence type="ECO:0000256" key="5">
    <source>
        <dbReference type="SAM" id="MobiDB-lite"/>
    </source>
</evidence>
<evidence type="ECO:0000313" key="6">
    <source>
        <dbReference type="EMBL" id="WOG91716.1"/>
    </source>
</evidence>
<dbReference type="GO" id="GO:0003677">
    <property type="term" value="F:DNA binding"/>
    <property type="evidence" value="ECO:0007669"/>
    <property type="project" value="UniProtKB-KW"/>
</dbReference>
<dbReference type="InterPro" id="IPR015495">
    <property type="entry name" value="Myb_TF_plants"/>
</dbReference>
<dbReference type="InterPro" id="IPR009057">
    <property type="entry name" value="Homeodomain-like_sf"/>
</dbReference>
<reference evidence="6" key="2">
    <citation type="submission" date="2022-03" db="EMBL/GenBank/DDBJ databases">
        <title>Draft title - Genomic analysis of global carrot germplasm unveils the trajectory of domestication and the origin of high carotenoid orange carrot.</title>
        <authorList>
            <person name="Iorizzo M."/>
            <person name="Ellison S."/>
            <person name="Senalik D."/>
            <person name="Macko-Podgorni A."/>
            <person name="Grzebelus D."/>
            <person name="Bostan H."/>
            <person name="Rolling W."/>
            <person name="Curaba J."/>
            <person name="Simon P."/>
        </authorList>
    </citation>
    <scope>NUCLEOTIDE SEQUENCE</scope>
    <source>
        <tissue evidence="6">Leaf</tissue>
    </source>
</reference>
<proteinExistence type="predicted"/>
<dbReference type="EMBL" id="CP093345">
    <property type="protein sequence ID" value="WOG91716.1"/>
    <property type="molecule type" value="Genomic_DNA"/>
</dbReference>
<dbReference type="InterPro" id="IPR001005">
    <property type="entry name" value="SANT/Myb"/>
</dbReference>
<dbReference type="GO" id="GO:0005634">
    <property type="term" value="C:nucleus"/>
    <property type="evidence" value="ECO:0007669"/>
    <property type="project" value="UniProtKB-SubCell"/>
</dbReference>
<evidence type="ECO:0000256" key="2">
    <source>
        <dbReference type="ARBA" id="ARBA00022737"/>
    </source>
</evidence>
<dbReference type="AlphaFoldDB" id="A0A166AAN9"/>
<sequence>MGRAPCCDKNGLKKGPWTQEEDAKLVQYIQANGPGNWRNLPQNADLQRCGKSCRLRWTNYLRPDIKRGRFSFEEEEAIIQLHRVMGNKWSAIAAHLPGRTDNEIKNYWNTHIRKRLLRMGVDPVTHSPRIDFHDLSNILGSAQLNLSNLLGLQTAVSPELLGLANLLSSSQYQNPDLSFSLQKLQQLDNIIKNGDQVQSLYSNQYQNLTQVVSPSIVNQALLMEGNIGQYLSPTNSGFENLQGNQTSLTALQNMGYSACMADENLTESPDSQLISNDQSRHFDSGFSTPKSNSTSTPLNSSSTFVNSISNNENAGDRFCSNELTFEIPESFNFDEFIM</sequence>
<reference evidence="6" key="1">
    <citation type="journal article" date="2016" name="Nat. Genet.">
        <title>A high-quality carrot genome assembly provides new insights into carotenoid accumulation and asterid genome evolution.</title>
        <authorList>
            <person name="Iorizzo M."/>
            <person name="Ellison S."/>
            <person name="Senalik D."/>
            <person name="Zeng P."/>
            <person name="Satapoomin P."/>
            <person name="Huang J."/>
            <person name="Bowman M."/>
            <person name="Iovene M."/>
            <person name="Sanseverino W."/>
            <person name="Cavagnaro P."/>
            <person name="Yildiz M."/>
            <person name="Macko-Podgorni A."/>
            <person name="Moranska E."/>
            <person name="Grzebelus E."/>
            <person name="Grzebelus D."/>
            <person name="Ashrafi H."/>
            <person name="Zheng Z."/>
            <person name="Cheng S."/>
            <person name="Spooner D."/>
            <person name="Van Deynze A."/>
            <person name="Simon P."/>
        </authorList>
    </citation>
    <scope>NUCLEOTIDE SEQUENCE</scope>
    <source>
        <tissue evidence="6">Leaf</tissue>
    </source>
</reference>
<keyword evidence="4" id="KW-0539">Nucleus</keyword>
<dbReference type="Pfam" id="PF00249">
    <property type="entry name" value="Myb_DNA-binding"/>
    <property type="match status" value="2"/>
</dbReference>
<evidence type="ECO:0000256" key="4">
    <source>
        <dbReference type="ARBA" id="ARBA00023242"/>
    </source>
</evidence>